<dbReference type="EMBL" id="JAHUTJ010059436">
    <property type="protein sequence ID" value="MED6287908.1"/>
    <property type="molecule type" value="Genomic_DNA"/>
</dbReference>
<protein>
    <submittedName>
        <fullName evidence="1">Uncharacterized protein</fullName>
    </submittedName>
</protein>
<organism evidence="1 2">
    <name type="scientific">Characodon lateralis</name>
    <dbReference type="NCBI Taxonomy" id="208331"/>
    <lineage>
        <taxon>Eukaryota</taxon>
        <taxon>Metazoa</taxon>
        <taxon>Chordata</taxon>
        <taxon>Craniata</taxon>
        <taxon>Vertebrata</taxon>
        <taxon>Euteleostomi</taxon>
        <taxon>Actinopterygii</taxon>
        <taxon>Neopterygii</taxon>
        <taxon>Teleostei</taxon>
        <taxon>Neoteleostei</taxon>
        <taxon>Acanthomorphata</taxon>
        <taxon>Ovalentaria</taxon>
        <taxon>Atherinomorphae</taxon>
        <taxon>Cyprinodontiformes</taxon>
        <taxon>Goodeidae</taxon>
        <taxon>Characodon</taxon>
    </lineage>
</organism>
<dbReference type="Proteomes" id="UP001352852">
    <property type="component" value="Unassembled WGS sequence"/>
</dbReference>
<evidence type="ECO:0000313" key="2">
    <source>
        <dbReference type="Proteomes" id="UP001352852"/>
    </source>
</evidence>
<gene>
    <name evidence="1" type="ORF">CHARACLAT_021197</name>
</gene>
<keyword evidence="2" id="KW-1185">Reference proteome</keyword>
<sequence length="67" mass="7953">MHIKRRLQDAKKKKQIVEEEESSVANLRLVKICEFRHSSEEKRSPFIDFCVHRLFPACFCLCLASSW</sequence>
<proteinExistence type="predicted"/>
<name>A0ABU7ENP1_9TELE</name>
<evidence type="ECO:0000313" key="1">
    <source>
        <dbReference type="EMBL" id="MED6287908.1"/>
    </source>
</evidence>
<comment type="caution">
    <text evidence="1">The sequence shown here is derived from an EMBL/GenBank/DDBJ whole genome shotgun (WGS) entry which is preliminary data.</text>
</comment>
<reference evidence="1 2" key="1">
    <citation type="submission" date="2021-06" db="EMBL/GenBank/DDBJ databases">
        <authorList>
            <person name="Palmer J.M."/>
        </authorList>
    </citation>
    <scope>NUCLEOTIDE SEQUENCE [LARGE SCALE GENOMIC DNA]</scope>
    <source>
        <strain evidence="1 2">CL_MEX2019</strain>
        <tissue evidence="1">Muscle</tissue>
    </source>
</reference>
<accession>A0ABU7ENP1</accession>